<dbReference type="Pfam" id="PF21031">
    <property type="entry name" value="WDR54"/>
    <property type="match status" value="1"/>
</dbReference>
<accession>A0A812E2G9</accession>
<organism evidence="5 6">
    <name type="scientific">Acanthosepion pharaonis</name>
    <name type="common">Pharaoh cuttlefish</name>
    <name type="synonym">Sepia pharaonis</name>
    <dbReference type="NCBI Taxonomy" id="158019"/>
    <lineage>
        <taxon>Eukaryota</taxon>
        <taxon>Metazoa</taxon>
        <taxon>Spiralia</taxon>
        <taxon>Lophotrochozoa</taxon>
        <taxon>Mollusca</taxon>
        <taxon>Cephalopoda</taxon>
        <taxon>Coleoidea</taxon>
        <taxon>Decapodiformes</taxon>
        <taxon>Sepiida</taxon>
        <taxon>Sepiina</taxon>
        <taxon>Sepiidae</taxon>
        <taxon>Acanthosepion</taxon>
    </lineage>
</organism>
<feature type="repeat" description="WD" evidence="3">
    <location>
        <begin position="167"/>
        <end position="206"/>
    </location>
</feature>
<dbReference type="InterPro" id="IPR001680">
    <property type="entry name" value="WD40_rpt"/>
</dbReference>
<comment type="caution">
    <text evidence="5">The sequence shown here is derived from an EMBL/GenBank/DDBJ whole genome shotgun (WGS) entry which is preliminary data.</text>
</comment>
<proteinExistence type="predicted"/>
<dbReference type="GO" id="GO:1990234">
    <property type="term" value="C:transferase complex"/>
    <property type="evidence" value="ECO:0007669"/>
    <property type="project" value="UniProtKB-ARBA"/>
</dbReference>
<dbReference type="SMART" id="SM00320">
    <property type="entry name" value="WD40"/>
    <property type="match status" value="2"/>
</dbReference>
<dbReference type="Gene3D" id="2.130.10.10">
    <property type="entry name" value="YVTN repeat-like/Quinoprotein amine dehydrogenase"/>
    <property type="match status" value="1"/>
</dbReference>
<dbReference type="EMBL" id="CAHIKZ030004677">
    <property type="protein sequence ID" value="CAE1313760.1"/>
    <property type="molecule type" value="Genomic_DNA"/>
</dbReference>
<dbReference type="InterPro" id="IPR036322">
    <property type="entry name" value="WD40_repeat_dom_sf"/>
</dbReference>
<sequence length="333" mass="36023">MSTELYKKEKSVKSKHSASLLSNNLTVQLMLAESSVRYGIVHKSLVDIVTASLDGSMVTSKQIYFKDPSVPGSSMQTVMQAKWVTLGIQRTLLVVAAQKGIQFFEPDGTLLFWHNLASAEDTACTSMYARGIAAVGSNFVCVGTHTGDILYFKVPLKGKTIAFSGKLSEHKKGICCLAASDNLMASSDMDGDIFLWKVSSNDVFLPLFRIPGYQSPCSSLGLWNECVVGGYGSGHLRVFCAKTGALAAEVAAHTRWINAVDIAPKTGLVLSAGEDSFVRLWHLSKDPFPQISVAGSQYHVDSQLVGSCFVQDEGKVIASTAYDKNEIMFLVAR</sequence>
<evidence type="ECO:0000256" key="1">
    <source>
        <dbReference type="ARBA" id="ARBA00022574"/>
    </source>
</evidence>
<keyword evidence="6" id="KW-1185">Reference proteome</keyword>
<dbReference type="PROSITE" id="PS50082">
    <property type="entry name" value="WD_REPEATS_2"/>
    <property type="match status" value="2"/>
</dbReference>
<reference evidence="5" key="1">
    <citation type="submission" date="2021-01" db="EMBL/GenBank/DDBJ databases">
        <authorList>
            <person name="Li R."/>
            <person name="Bekaert M."/>
        </authorList>
    </citation>
    <scope>NUCLEOTIDE SEQUENCE</scope>
    <source>
        <strain evidence="5">Farmed</strain>
    </source>
</reference>
<keyword evidence="2" id="KW-0677">Repeat</keyword>
<keyword evidence="1 3" id="KW-0853">WD repeat</keyword>
<evidence type="ECO:0000256" key="2">
    <source>
        <dbReference type="ARBA" id="ARBA00022737"/>
    </source>
</evidence>
<feature type="repeat" description="WD" evidence="3">
    <location>
        <begin position="250"/>
        <end position="284"/>
    </location>
</feature>
<dbReference type="Proteomes" id="UP000597762">
    <property type="component" value="Unassembled WGS sequence"/>
</dbReference>
<dbReference type="AlphaFoldDB" id="A0A812E2G9"/>
<evidence type="ECO:0000313" key="5">
    <source>
        <dbReference type="EMBL" id="CAE1313760.1"/>
    </source>
</evidence>
<evidence type="ECO:0000256" key="3">
    <source>
        <dbReference type="PROSITE-ProRule" id="PRU00221"/>
    </source>
</evidence>
<dbReference type="PROSITE" id="PS50294">
    <property type="entry name" value="WD_REPEATS_REGION"/>
    <property type="match status" value="1"/>
</dbReference>
<evidence type="ECO:0000259" key="4">
    <source>
        <dbReference type="Pfam" id="PF21031"/>
    </source>
</evidence>
<dbReference type="SUPFAM" id="SSF50978">
    <property type="entry name" value="WD40 repeat-like"/>
    <property type="match status" value="1"/>
</dbReference>
<evidence type="ECO:0000313" key="6">
    <source>
        <dbReference type="Proteomes" id="UP000597762"/>
    </source>
</evidence>
<dbReference type="InterPro" id="IPR015943">
    <property type="entry name" value="WD40/YVTN_repeat-like_dom_sf"/>
</dbReference>
<protein>
    <recommendedName>
        <fullName evidence="4">WD repeat-containing protein 54 beta-propeller domain-containing protein</fullName>
    </recommendedName>
</protein>
<dbReference type="PANTHER" id="PTHR22847:SF637">
    <property type="entry name" value="WD REPEAT DOMAIN 5B"/>
    <property type="match status" value="1"/>
</dbReference>
<dbReference type="OrthoDB" id="756370at2759"/>
<feature type="domain" description="WD repeat-containing protein 54 beta-propeller" evidence="4">
    <location>
        <begin position="6"/>
        <end position="328"/>
    </location>
</feature>
<gene>
    <name evidence="5" type="ORF">SPHA_64852</name>
</gene>
<name>A0A812E2G9_ACAPH</name>
<dbReference type="InterPro" id="IPR049546">
    <property type="entry name" value="WDR54_beta_prop"/>
</dbReference>
<dbReference type="PANTHER" id="PTHR22847">
    <property type="entry name" value="WD40 REPEAT PROTEIN"/>
    <property type="match status" value="1"/>
</dbReference>